<evidence type="ECO:0000313" key="4">
    <source>
        <dbReference type="Proteomes" id="UP000193827"/>
    </source>
</evidence>
<dbReference type="Gene3D" id="3.40.50.300">
    <property type="entry name" value="P-loop containing nucleotide triphosphate hydrolases"/>
    <property type="match status" value="1"/>
</dbReference>
<dbReference type="EMBL" id="FWFL01000002">
    <property type="protein sequence ID" value="SLN19123.1"/>
    <property type="molecule type" value="Genomic_DNA"/>
</dbReference>
<evidence type="ECO:0000256" key="2">
    <source>
        <dbReference type="ARBA" id="ARBA00022840"/>
    </source>
</evidence>
<dbReference type="NCBIfam" id="NF040713">
    <property type="entry name" value="ZapE"/>
    <property type="match status" value="1"/>
</dbReference>
<dbReference type="InterPro" id="IPR027417">
    <property type="entry name" value="P-loop_NTPase"/>
</dbReference>
<dbReference type="SUPFAM" id="SSF52540">
    <property type="entry name" value="P-loop containing nucleoside triphosphate hydrolases"/>
    <property type="match status" value="1"/>
</dbReference>
<keyword evidence="1" id="KW-0547">Nucleotide-binding</keyword>
<dbReference type="OrthoDB" id="9774491at2"/>
<dbReference type="GO" id="GO:0005737">
    <property type="term" value="C:cytoplasm"/>
    <property type="evidence" value="ECO:0007669"/>
    <property type="project" value="TreeGrafter"/>
</dbReference>
<dbReference type="GO" id="GO:0016887">
    <property type="term" value="F:ATP hydrolysis activity"/>
    <property type="evidence" value="ECO:0007669"/>
    <property type="project" value="InterPro"/>
</dbReference>
<keyword evidence="4" id="KW-1185">Reference proteome</keyword>
<dbReference type="PANTHER" id="PTHR12169">
    <property type="entry name" value="ATPASE N2B"/>
    <property type="match status" value="1"/>
</dbReference>
<evidence type="ECO:0000313" key="3">
    <source>
        <dbReference type="EMBL" id="SLN19123.1"/>
    </source>
</evidence>
<dbReference type="AlphaFoldDB" id="A0A1Y5RJK8"/>
<gene>
    <name evidence="3" type="ORF">PEL8287_00769</name>
</gene>
<dbReference type="InterPro" id="IPR005654">
    <property type="entry name" value="ATPase_AFG1-like"/>
</dbReference>
<name>A0A1Y5RJK8_9RHOB</name>
<dbReference type="PANTHER" id="PTHR12169:SF6">
    <property type="entry name" value="AFG1-LIKE ATPASE"/>
    <property type="match status" value="1"/>
</dbReference>
<protein>
    <submittedName>
        <fullName evidence="3">AFG1-like ATPase</fullName>
    </submittedName>
</protein>
<accession>A0A1Y5RJK8</accession>
<dbReference type="RefSeq" id="WP_085891046.1">
    <property type="nucleotide sequence ID" value="NZ_FWFL01000002.1"/>
</dbReference>
<evidence type="ECO:0000256" key="1">
    <source>
        <dbReference type="ARBA" id="ARBA00022741"/>
    </source>
</evidence>
<dbReference type="GO" id="GO:0005524">
    <property type="term" value="F:ATP binding"/>
    <property type="evidence" value="ECO:0007669"/>
    <property type="project" value="UniProtKB-KW"/>
</dbReference>
<organism evidence="3 4">
    <name type="scientific">Roseovarius litorisediminis</name>
    <dbReference type="NCBI Taxonomy" id="1312363"/>
    <lineage>
        <taxon>Bacteria</taxon>
        <taxon>Pseudomonadati</taxon>
        <taxon>Pseudomonadota</taxon>
        <taxon>Alphaproteobacteria</taxon>
        <taxon>Rhodobacterales</taxon>
        <taxon>Roseobacteraceae</taxon>
        <taxon>Roseovarius</taxon>
    </lineage>
</organism>
<sequence length="352" mass="39306">METLPNRYARLVAEGVLTPDPAQQAVMPEFERIREALGEPVKKGWFRKAPEAPKGLYLWGGVGRGKSMLMDMFTDTIDVPKRRVHFHAFMQEIHAGMHAARQRGEQDALAPVARDVAKSVRLLAFDEMQISDITDAMIVGRLFEALFQAGVVVVTTSNRIPDDLYKNGLNRQLFLPFIALLKEKMAVHEMVSPTDYRQDKLASGPSYFTPVNAETRAQVESVWQDLTGGQGARHALIVNKRELEIPAFHNGVARASFYDLCGKPLGPADFLALADAVRVLVLENIPQLGRSNFNEAKRFVTLIDALYEAQVRLICSAAAAPEYLYVEGEGTFEFERTASRLREMQSEGWGQP</sequence>
<dbReference type="Proteomes" id="UP000193827">
    <property type="component" value="Unassembled WGS sequence"/>
</dbReference>
<dbReference type="Pfam" id="PF03969">
    <property type="entry name" value="AFG1_ATPase"/>
    <property type="match status" value="1"/>
</dbReference>
<keyword evidence="2" id="KW-0067">ATP-binding</keyword>
<proteinExistence type="predicted"/>
<reference evidence="3 4" key="1">
    <citation type="submission" date="2017-03" db="EMBL/GenBank/DDBJ databases">
        <authorList>
            <person name="Afonso C.L."/>
            <person name="Miller P.J."/>
            <person name="Scott M.A."/>
            <person name="Spackman E."/>
            <person name="Goraichik I."/>
            <person name="Dimitrov K.M."/>
            <person name="Suarez D.L."/>
            <person name="Swayne D.E."/>
        </authorList>
    </citation>
    <scope>NUCLEOTIDE SEQUENCE [LARGE SCALE GENOMIC DNA]</scope>
    <source>
        <strain evidence="3 4">CECT 8287</strain>
    </source>
</reference>